<dbReference type="GO" id="GO:0005525">
    <property type="term" value="F:GTP binding"/>
    <property type="evidence" value="ECO:0007669"/>
    <property type="project" value="UniProtKB-KW"/>
</dbReference>
<dbReference type="GO" id="GO:0008270">
    <property type="term" value="F:zinc ion binding"/>
    <property type="evidence" value="ECO:0007669"/>
    <property type="project" value="TreeGrafter"/>
</dbReference>
<evidence type="ECO:0000256" key="5">
    <source>
        <dbReference type="ARBA" id="ARBA00022801"/>
    </source>
</evidence>
<dbReference type="Gene3D" id="3.40.50.300">
    <property type="entry name" value="P-loop containing nucleotide triphosphate hydrolases"/>
    <property type="match status" value="1"/>
</dbReference>
<evidence type="ECO:0000256" key="2">
    <source>
        <dbReference type="ARBA" id="ARBA00022596"/>
    </source>
</evidence>
<dbReference type="InterPro" id="IPR003495">
    <property type="entry name" value="CobW/HypB/UreG_nucleotide-bd"/>
</dbReference>
<evidence type="ECO:0000256" key="6">
    <source>
        <dbReference type="ARBA" id="ARBA00022833"/>
    </source>
</evidence>
<proteinExistence type="inferred from homology"/>
<dbReference type="EMBL" id="CP034928">
    <property type="protein sequence ID" value="QAA76003.1"/>
    <property type="molecule type" value="Genomic_DNA"/>
</dbReference>
<organism evidence="9 10">
    <name type="scientific">Bipolaricaulis sibiricus</name>
    <dbReference type="NCBI Taxonomy" id="2501609"/>
    <lineage>
        <taxon>Bacteria</taxon>
        <taxon>Candidatus Bipolaricaulota</taxon>
        <taxon>Candidatus Bipolaricaulia</taxon>
        <taxon>Candidatus Bipolaricaulales</taxon>
        <taxon>Candidatus Bipolaricaulaceae</taxon>
        <taxon>Candidatus Bipolaricaulis</taxon>
    </lineage>
</organism>
<evidence type="ECO:0000313" key="10">
    <source>
        <dbReference type="Proteomes" id="UP000287233"/>
    </source>
</evidence>
<keyword evidence="6" id="KW-0862">Zinc</keyword>
<dbReference type="SUPFAM" id="SSF52540">
    <property type="entry name" value="P-loop containing nucleoside triphosphate hydrolases"/>
    <property type="match status" value="1"/>
</dbReference>
<dbReference type="NCBIfam" id="TIGR00073">
    <property type="entry name" value="hypB"/>
    <property type="match status" value="1"/>
</dbReference>
<dbReference type="PIRSF" id="PIRSF005624">
    <property type="entry name" value="Ni-bind_GTPase"/>
    <property type="match status" value="1"/>
</dbReference>
<dbReference type="InterPro" id="IPR004392">
    <property type="entry name" value="Hyd_mat_HypB"/>
</dbReference>
<evidence type="ECO:0000256" key="4">
    <source>
        <dbReference type="ARBA" id="ARBA00022741"/>
    </source>
</evidence>
<dbReference type="KEGG" id="bih:BIP78_0235"/>
<dbReference type="GO" id="GO:0016151">
    <property type="term" value="F:nickel cation binding"/>
    <property type="evidence" value="ECO:0007669"/>
    <property type="project" value="InterPro"/>
</dbReference>
<protein>
    <submittedName>
        <fullName evidence="9">[NiFe] hydrogenase nickel incorporation-associated protein HypB</fullName>
    </submittedName>
</protein>
<dbReference type="AlphaFoldDB" id="A0A410FSK9"/>
<dbReference type="PANTHER" id="PTHR30134:SF2">
    <property type="entry name" value="HYDROGENASE MATURATION FACTOR HYPB"/>
    <property type="match status" value="1"/>
</dbReference>
<dbReference type="Pfam" id="PF02492">
    <property type="entry name" value="cobW"/>
    <property type="match status" value="1"/>
</dbReference>
<evidence type="ECO:0000259" key="8">
    <source>
        <dbReference type="Pfam" id="PF02492"/>
    </source>
</evidence>
<dbReference type="InterPro" id="IPR027417">
    <property type="entry name" value="P-loop_NTPase"/>
</dbReference>
<keyword evidence="7" id="KW-0342">GTP-binding</keyword>
<feature type="domain" description="CobW/HypB/UreG nucleotide-binding" evidence="8">
    <location>
        <begin position="34"/>
        <end position="191"/>
    </location>
</feature>
<keyword evidence="4" id="KW-0547">Nucleotide-binding</keyword>
<name>A0A410FSK9_BIPS1</name>
<gene>
    <name evidence="9" type="ORF">BIP78_0235</name>
</gene>
<keyword evidence="2" id="KW-0533">Nickel</keyword>
<dbReference type="GO" id="GO:0051604">
    <property type="term" value="P:protein maturation"/>
    <property type="evidence" value="ECO:0007669"/>
    <property type="project" value="InterPro"/>
</dbReference>
<accession>A0A410FSK9</accession>
<keyword evidence="5" id="KW-0378">Hydrolase</keyword>
<evidence type="ECO:0000256" key="3">
    <source>
        <dbReference type="ARBA" id="ARBA00022723"/>
    </source>
</evidence>
<sequence length="214" mass="23001">MHDIRVGTEDVFKRQIELASRNFALFKEHGVRAFNVMGAIGSGKTLLILRLAERLKEKGLRVGAIAGDVAGDDDYQKFVAAGLVAANLNTGDDCHLDAHRVGHALESFPLGDVDVLFIENVGNLVCPADFPLGTEGDLVVISVTEGDDMVRKHPKMFAQTDVLAVNKVDLASFVGVDPMVLVDDYRRLNPHGAIALTDARSGRGVDELLTALGL</sequence>
<keyword evidence="3" id="KW-0479">Metal-binding</keyword>
<comment type="similarity">
    <text evidence="1">Belongs to the SIMIBI class G3E GTPase family. HypB/HupM subfamily.</text>
</comment>
<evidence type="ECO:0000256" key="1">
    <source>
        <dbReference type="ARBA" id="ARBA00006211"/>
    </source>
</evidence>
<dbReference type="PANTHER" id="PTHR30134">
    <property type="entry name" value="HYDROGENASE PROTEIN ASSEMBLY PROTEIN, NICKEL CHAPERONE"/>
    <property type="match status" value="1"/>
</dbReference>
<evidence type="ECO:0000313" key="9">
    <source>
        <dbReference type="EMBL" id="QAA76003.1"/>
    </source>
</evidence>
<dbReference type="Proteomes" id="UP000287233">
    <property type="component" value="Chromosome"/>
</dbReference>
<evidence type="ECO:0000256" key="7">
    <source>
        <dbReference type="ARBA" id="ARBA00023134"/>
    </source>
</evidence>
<dbReference type="GO" id="GO:0003924">
    <property type="term" value="F:GTPase activity"/>
    <property type="evidence" value="ECO:0007669"/>
    <property type="project" value="InterPro"/>
</dbReference>
<reference evidence="10" key="1">
    <citation type="submission" date="2018-12" db="EMBL/GenBank/DDBJ databases">
        <title>Complete genome sequence of an uncultured bacterium of the candidate phylum Bipolaricaulota.</title>
        <authorList>
            <person name="Kadnikov V.V."/>
            <person name="Mardanov A.V."/>
            <person name="Beletsky A.V."/>
            <person name="Frank Y.A."/>
            <person name="Karnachuk O.V."/>
            <person name="Ravin N.V."/>
        </authorList>
    </citation>
    <scope>NUCLEOTIDE SEQUENCE [LARGE SCALE GENOMIC DNA]</scope>
</reference>